<dbReference type="InterPro" id="IPR012767">
    <property type="entry name" value="Trehalose_TreY"/>
</dbReference>
<dbReference type="Gene3D" id="3.20.20.80">
    <property type="entry name" value="Glycosidases"/>
    <property type="match status" value="1"/>
</dbReference>
<proteinExistence type="predicted"/>
<evidence type="ECO:0000256" key="1">
    <source>
        <dbReference type="SAM" id="MobiDB-lite"/>
    </source>
</evidence>
<feature type="domain" description="Glycosyl hydrolase family 13 catalytic" evidence="2">
    <location>
        <begin position="32"/>
        <end position="448"/>
    </location>
</feature>
<evidence type="ECO:0000259" key="2">
    <source>
        <dbReference type="SMART" id="SM00642"/>
    </source>
</evidence>
<dbReference type="OrthoDB" id="9761577at2"/>
<comment type="caution">
    <text evidence="3">The sequence shown here is derived from an EMBL/GenBank/DDBJ whole genome shotgun (WGS) entry which is preliminary data.</text>
</comment>
<dbReference type="GO" id="GO:0030980">
    <property type="term" value="P:alpha-glucan catabolic process"/>
    <property type="evidence" value="ECO:0007669"/>
    <property type="project" value="TreeGrafter"/>
</dbReference>
<feature type="compositionally biased region" description="Gly residues" evidence="1">
    <location>
        <begin position="832"/>
        <end position="847"/>
    </location>
</feature>
<feature type="region of interest" description="Disordered" evidence="1">
    <location>
        <begin position="820"/>
        <end position="847"/>
    </location>
</feature>
<dbReference type="RefSeq" id="WP_101681164.1">
    <property type="nucleotide sequence ID" value="NZ_PJRP01000003.1"/>
</dbReference>
<reference evidence="3 4" key="1">
    <citation type="submission" date="2017-12" db="EMBL/GenBank/DDBJ databases">
        <title>Genome sequence of the active heterotrophic nitrifier-denitrifier, Cupriavidus pauculus UM1.</title>
        <authorList>
            <person name="Putonti C."/>
            <person name="Castignetti D."/>
        </authorList>
    </citation>
    <scope>NUCLEOTIDE SEQUENCE [LARGE SCALE GENOMIC DNA]</scope>
    <source>
        <strain evidence="3 4">UM1</strain>
    </source>
</reference>
<evidence type="ECO:0000313" key="4">
    <source>
        <dbReference type="Proteomes" id="UP000234341"/>
    </source>
</evidence>
<evidence type="ECO:0000313" key="3">
    <source>
        <dbReference type="EMBL" id="PLQ00597.1"/>
    </source>
</evidence>
<dbReference type="InterPro" id="IPR013797">
    <property type="entry name" value="Maltooligo_trehalose_synth_4"/>
</dbReference>
<sequence length="882" mass="96287">MTTPADVNHADLDHAGVPRATARLQLHAGFTFADAAALVPYYAGLGISHLYLSPVTEARPGSTHGYDVTDGTRISAALGGEDGFVALATQAREAGLGIVLDIVPNHMAADATHNAWWRDVLAQGERSAFAHYFDIDWQSPDPELRGKVLLPILGDPYWQTLASGALTAQRDGDGRATLRYGDHDLPLAMPDGSAIPIDPQALHALLEGQSYRLAWWRTGAAMLNWRRFFEITDLVGVRQECEDVFEATHALPFRLYREGWIDGLRIDHVDGLADPAGYCRRVRARLDALRPGRPAALALAHPWLVVEKILGEHEPLPCDWQVDGTTGYDFMDEVGAVLHDLHGAAGLNMLWLQISGDDRTFAEQVHAGRHRVLARHLVTEVESLCARLLARARGDVATRDLSPHALHHALTAFMTAIPVYRCYYVADDDGRDRTSDDDMVSAAADAARHHLAPDESAALDFIVAALRADSPLDSPDGQLRTRLQQLMPALAAKSTEDTAFYRYGRLLSRNEVGSDPGTLAIAAERFHERMQARADAWPHAMLAVSTHDHKRGEDARMRLAALSELPEAWAEAVAGWEAHLAPLLVASPRGPDGIDRLMLYQTLVGAWPADPRALESEEGQRAFVDRILAWQRKAIREAKRHGSWTHPDTEYENACEAFVPAMAIGGTDSMLERVGAFASRIGTAAALNSLAQTLLQLTAPGVPDRYQGNETWDFSLVDPDNRRAPDYARLQAQLECRGGWSHWLAHWRDGRIKQQLIRSVLAFRRENPALFAQGGYRPVSASGELAGCVLAFARQCGGVEAVVAVTRLAARHVDPAQPRIPPHCWHDTGLHTGDGNGDGGGGGNSGGGWTDILTGHAVTSHAGWLRAKDVFATLPVALLVRR</sequence>
<dbReference type="GO" id="GO:0047470">
    <property type="term" value="F:(1,4)-alpha-D-glucan 1-alpha-D-glucosylmutase activity"/>
    <property type="evidence" value="ECO:0007669"/>
    <property type="project" value="TreeGrafter"/>
</dbReference>
<dbReference type="EMBL" id="PJRP01000003">
    <property type="protein sequence ID" value="PLQ00597.1"/>
    <property type="molecule type" value="Genomic_DNA"/>
</dbReference>
<dbReference type="PANTHER" id="PTHR10357">
    <property type="entry name" value="ALPHA-AMYLASE FAMILY MEMBER"/>
    <property type="match status" value="1"/>
</dbReference>
<dbReference type="InterPro" id="IPR006047">
    <property type="entry name" value="GH13_cat_dom"/>
</dbReference>
<protein>
    <submittedName>
        <fullName evidence="3">Malto-oligosyltrehalose synthase</fullName>
    </submittedName>
</protein>
<accession>A0A2N5CEH3</accession>
<dbReference type="Pfam" id="PF00128">
    <property type="entry name" value="Alpha-amylase"/>
    <property type="match status" value="1"/>
</dbReference>
<gene>
    <name evidence="3" type="primary">treY</name>
    <name evidence="3" type="ORF">CYJ10_09000</name>
</gene>
<dbReference type="Proteomes" id="UP000234341">
    <property type="component" value="Unassembled WGS sequence"/>
</dbReference>
<dbReference type="GO" id="GO:0005992">
    <property type="term" value="P:trehalose biosynthetic process"/>
    <property type="evidence" value="ECO:0007669"/>
    <property type="project" value="TreeGrafter"/>
</dbReference>
<dbReference type="SMART" id="SM00642">
    <property type="entry name" value="Aamy"/>
    <property type="match status" value="1"/>
</dbReference>
<dbReference type="Gene3D" id="1.10.10.470">
    <property type="entry name" value="Maltooligosyl trehalose synthase, domain 4"/>
    <property type="match status" value="1"/>
</dbReference>
<dbReference type="AlphaFoldDB" id="A0A2N5CEH3"/>
<name>A0A2N5CEH3_9BURK</name>
<dbReference type="PANTHER" id="PTHR10357:SF216">
    <property type="entry name" value="MALTOOLIGOSYL TREHALOSE SYNTHASE-RELATED"/>
    <property type="match status" value="1"/>
</dbReference>
<dbReference type="CDD" id="cd11336">
    <property type="entry name" value="AmyAc_MTSase"/>
    <property type="match status" value="1"/>
</dbReference>
<dbReference type="NCBIfam" id="TIGR02401">
    <property type="entry name" value="trehalose_TreY"/>
    <property type="match status" value="1"/>
</dbReference>
<dbReference type="Gene3D" id="3.30.1590.10">
    <property type="entry name" value="Maltooligosyl trehalose synthase, domain 2"/>
    <property type="match status" value="1"/>
</dbReference>
<dbReference type="Gene3D" id="1.10.150.200">
    <property type="entry name" value="Maltooligosyl trehalose synthase, domain 3"/>
    <property type="match status" value="1"/>
</dbReference>
<organism evidence="3 4">
    <name type="scientific">Cupriavidus pauculus</name>
    <dbReference type="NCBI Taxonomy" id="82633"/>
    <lineage>
        <taxon>Bacteria</taxon>
        <taxon>Pseudomonadati</taxon>
        <taxon>Pseudomonadota</taxon>
        <taxon>Betaproteobacteria</taxon>
        <taxon>Burkholderiales</taxon>
        <taxon>Burkholderiaceae</taxon>
        <taxon>Cupriavidus</taxon>
    </lineage>
</organism>
<dbReference type="SUPFAM" id="SSF51445">
    <property type="entry name" value="(Trans)glycosidases"/>
    <property type="match status" value="1"/>
</dbReference>
<dbReference type="InterPro" id="IPR017853">
    <property type="entry name" value="GH"/>
</dbReference>